<dbReference type="AlphaFoldDB" id="A0AAV2E3K7"/>
<dbReference type="EMBL" id="OZ034817">
    <property type="protein sequence ID" value="CAL1380384.1"/>
    <property type="molecule type" value="Genomic_DNA"/>
</dbReference>
<organism evidence="1 2">
    <name type="scientific">Linum trigynum</name>
    <dbReference type="NCBI Taxonomy" id="586398"/>
    <lineage>
        <taxon>Eukaryota</taxon>
        <taxon>Viridiplantae</taxon>
        <taxon>Streptophyta</taxon>
        <taxon>Embryophyta</taxon>
        <taxon>Tracheophyta</taxon>
        <taxon>Spermatophyta</taxon>
        <taxon>Magnoliopsida</taxon>
        <taxon>eudicotyledons</taxon>
        <taxon>Gunneridae</taxon>
        <taxon>Pentapetalae</taxon>
        <taxon>rosids</taxon>
        <taxon>fabids</taxon>
        <taxon>Malpighiales</taxon>
        <taxon>Linaceae</taxon>
        <taxon>Linum</taxon>
    </lineage>
</organism>
<name>A0AAV2E3K7_9ROSI</name>
<dbReference type="Proteomes" id="UP001497516">
    <property type="component" value="Chromosome 4"/>
</dbReference>
<evidence type="ECO:0000313" key="1">
    <source>
        <dbReference type="EMBL" id="CAL1380384.1"/>
    </source>
</evidence>
<reference evidence="1 2" key="1">
    <citation type="submission" date="2024-04" db="EMBL/GenBank/DDBJ databases">
        <authorList>
            <person name="Fracassetti M."/>
        </authorList>
    </citation>
    <scope>NUCLEOTIDE SEQUENCE [LARGE SCALE GENOMIC DNA]</scope>
</reference>
<evidence type="ECO:0000313" key="2">
    <source>
        <dbReference type="Proteomes" id="UP001497516"/>
    </source>
</evidence>
<proteinExistence type="predicted"/>
<keyword evidence="2" id="KW-1185">Reference proteome</keyword>
<gene>
    <name evidence="1" type="ORF">LTRI10_LOCUS21832</name>
</gene>
<sequence length="86" mass="9955">MAESMAGRRRFMEMMEFDGRKSCELRWSCWMAKGEARRGNRSGGGRRWKPTATKLLVFLLAFPLQTLSGQKLLGMSVDRECRMEFS</sequence>
<accession>A0AAV2E3K7</accession>
<protein>
    <submittedName>
        <fullName evidence="1">Uncharacterized protein</fullName>
    </submittedName>
</protein>